<dbReference type="PANTHER" id="PTHR43617:SF30">
    <property type="entry name" value="HISTONE ACETYLTRANSFERASE"/>
    <property type="match status" value="1"/>
</dbReference>
<dbReference type="PANTHER" id="PTHR43617">
    <property type="entry name" value="L-AMINO ACID N-ACETYLTRANSFERASE"/>
    <property type="match status" value="1"/>
</dbReference>
<keyword evidence="3" id="KW-1185">Reference proteome</keyword>
<dbReference type="SUPFAM" id="SSF55729">
    <property type="entry name" value="Acyl-CoA N-acyltransferases (Nat)"/>
    <property type="match status" value="1"/>
</dbReference>
<organism evidence="2 3">
    <name type="scientific">Oceanirhabdus seepicola</name>
    <dbReference type="NCBI Taxonomy" id="2828781"/>
    <lineage>
        <taxon>Bacteria</taxon>
        <taxon>Bacillati</taxon>
        <taxon>Bacillota</taxon>
        <taxon>Clostridia</taxon>
        <taxon>Eubacteriales</taxon>
        <taxon>Clostridiaceae</taxon>
        <taxon>Oceanirhabdus</taxon>
    </lineage>
</organism>
<proteinExistence type="predicted"/>
<gene>
    <name evidence="2" type="ORF">KDK92_19265</name>
</gene>
<comment type="caution">
    <text evidence="2">The sequence shown here is derived from an EMBL/GenBank/DDBJ whole genome shotgun (WGS) entry which is preliminary data.</text>
</comment>
<dbReference type="InterPro" id="IPR016181">
    <property type="entry name" value="Acyl_CoA_acyltransferase"/>
</dbReference>
<dbReference type="AlphaFoldDB" id="A0A9J6P8L5"/>
<reference evidence="2" key="2">
    <citation type="submission" date="2021-04" db="EMBL/GenBank/DDBJ databases">
        <authorList>
            <person name="Dong X."/>
        </authorList>
    </citation>
    <scope>NUCLEOTIDE SEQUENCE</scope>
    <source>
        <strain evidence="2">ZWT</strain>
    </source>
</reference>
<dbReference type="Gene3D" id="3.40.630.30">
    <property type="match status" value="1"/>
</dbReference>
<dbReference type="GO" id="GO:0016747">
    <property type="term" value="F:acyltransferase activity, transferring groups other than amino-acyl groups"/>
    <property type="evidence" value="ECO:0007669"/>
    <property type="project" value="InterPro"/>
</dbReference>
<dbReference type="EMBL" id="JAGSOJ010000004">
    <property type="protein sequence ID" value="MCM1991885.1"/>
    <property type="molecule type" value="Genomic_DNA"/>
</dbReference>
<dbReference type="RefSeq" id="WP_250861019.1">
    <property type="nucleotide sequence ID" value="NZ_JAGSOJ010000004.1"/>
</dbReference>
<feature type="domain" description="N-acetyltransferase" evidence="1">
    <location>
        <begin position="1"/>
        <end position="170"/>
    </location>
</feature>
<sequence>MIRKYKDEDYIEVTKVHVDSWKTTYRGIVPDEYLENMTYESRYDRNRQFMASGNVSGLVFENKDKNLVGFAKYGSSREDICNKGGEKYDGELYGIYFLKEAQGQGYGKQLLNKVREELKERGFKNMILWALEENNACGFYKAMGGEKLSEEKWLEYGGKKVKAVAFGWKL</sequence>
<evidence type="ECO:0000313" key="2">
    <source>
        <dbReference type="EMBL" id="MCM1991885.1"/>
    </source>
</evidence>
<dbReference type="InterPro" id="IPR050276">
    <property type="entry name" value="MshD_Acetyltransferase"/>
</dbReference>
<name>A0A9J6P8L5_9CLOT</name>
<protein>
    <submittedName>
        <fullName evidence="2">GNAT family N-acetyltransferase</fullName>
    </submittedName>
</protein>
<dbReference type="Proteomes" id="UP001056429">
    <property type="component" value="Unassembled WGS sequence"/>
</dbReference>
<dbReference type="InterPro" id="IPR000182">
    <property type="entry name" value="GNAT_dom"/>
</dbReference>
<dbReference type="Pfam" id="PF00583">
    <property type="entry name" value="Acetyltransf_1"/>
    <property type="match status" value="1"/>
</dbReference>
<accession>A0A9J6P8L5</accession>
<reference evidence="2" key="1">
    <citation type="journal article" date="2021" name="mSystems">
        <title>Bacteria and Archaea Synergistically Convert Glycine Betaine to Biogenic Methane in the Formosa Cold Seep of the South China Sea.</title>
        <authorList>
            <person name="Li L."/>
            <person name="Zhang W."/>
            <person name="Zhang S."/>
            <person name="Song L."/>
            <person name="Sun Q."/>
            <person name="Zhang H."/>
            <person name="Xiang H."/>
            <person name="Dong X."/>
        </authorList>
    </citation>
    <scope>NUCLEOTIDE SEQUENCE</scope>
    <source>
        <strain evidence="2">ZWT</strain>
    </source>
</reference>
<evidence type="ECO:0000313" key="3">
    <source>
        <dbReference type="Proteomes" id="UP001056429"/>
    </source>
</evidence>
<dbReference type="CDD" id="cd04301">
    <property type="entry name" value="NAT_SF"/>
    <property type="match status" value="1"/>
</dbReference>
<dbReference type="PROSITE" id="PS51186">
    <property type="entry name" value="GNAT"/>
    <property type="match status" value="1"/>
</dbReference>
<evidence type="ECO:0000259" key="1">
    <source>
        <dbReference type="PROSITE" id="PS51186"/>
    </source>
</evidence>